<evidence type="ECO:0000313" key="3">
    <source>
        <dbReference type="EMBL" id="HBU51486.1"/>
    </source>
</evidence>
<dbReference type="RefSeq" id="WP_273016207.1">
    <property type="nucleotide sequence ID" value="NZ_CALBIY010000041.1"/>
</dbReference>
<organism evidence="3 4">
    <name type="scientific">Alteromonas australica</name>
    <dbReference type="NCBI Taxonomy" id="589873"/>
    <lineage>
        <taxon>Bacteria</taxon>
        <taxon>Pseudomonadati</taxon>
        <taxon>Pseudomonadota</taxon>
        <taxon>Gammaproteobacteria</taxon>
        <taxon>Alteromonadales</taxon>
        <taxon>Alteromonadaceae</taxon>
        <taxon>Alteromonas/Salinimonas group</taxon>
        <taxon>Alteromonas</taxon>
    </lineage>
</organism>
<evidence type="ECO:0000313" key="4">
    <source>
        <dbReference type="Proteomes" id="UP000264779"/>
    </source>
</evidence>
<dbReference type="AlphaFoldDB" id="A0A358DZ02"/>
<keyword evidence="1" id="KW-0175">Coiled coil</keyword>
<evidence type="ECO:0008006" key="5">
    <source>
        <dbReference type="Google" id="ProtNLM"/>
    </source>
</evidence>
<name>A0A358DZ02_9ALTE</name>
<sequence length="410" mass="44706">MSTDNDDVLNAKPKATAIQKKKMLMFAAIAVGCFFFYIMFNATDHGIKEEVKDEPIKLGEDNLSDDEFEKFNNLVATQQETIVTLQNELDEFKKRSEAANKEQENALSQLGRLMEADKLAAEKPDNTPKLSNDPNDTVQPQRYPEAVATYQPLQAPPPPAMSQNLAAPETIGGVGFIEFAPVVKKKETEMVEEYYLPPSFFSAKLLTGIDAQTSQEGSEEPKQIMFMVDAPAVLPNHIREDLSGCFVLANANGDLGTERIETIVVNLSCVSADGNAVIDQPVLGFVNDLDGKRDMAGNVVSKEGSKLAWLFGATLVSAAGVETSLQGVQQNQTALGAVNTFDPSQSLTRSLGSSLKDTSDEYKNIIIDYIRQSAPVVEVGPMKDVTVVIQEGVWLKIKSRQKQQRGGPAL</sequence>
<gene>
    <name evidence="3" type="ORF">DEB45_09505</name>
</gene>
<dbReference type="Pfam" id="PF03743">
    <property type="entry name" value="TrbI"/>
    <property type="match status" value="1"/>
</dbReference>
<dbReference type="CDD" id="cd16430">
    <property type="entry name" value="TraB"/>
    <property type="match status" value="1"/>
</dbReference>
<feature type="transmembrane region" description="Helical" evidence="2">
    <location>
        <begin position="23"/>
        <end position="40"/>
    </location>
</feature>
<evidence type="ECO:0000256" key="1">
    <source>
        <dbReference type="SAM" id="Coils"/>
    </source>
</evidence>
<dbReference type="EMBL" id="DONK01000137">
    <property type="protein sequence ID" value="HBU51486.1"/>
    <property type="molecule type" value="Genomic_DNA"/>
</dbReference>
<dbReference type="Proteomes" id="UP000264779">
    <property type="component" value="Unassembled WGS sequence"/>
</dbReference>
<protein>
    <recommendedName>
        <fullName evidence="5">Conjugal transfer protein TraB</fullName>
    </recommendedName>
</protein>
<dbReference type="InterPro" id="IPR005498">
    <property type="entry name" value="T4SS_VirB10/TraB/TrbI"/>
</dbReference>
<feature type="coiled-coil region" evidence="1">
    <location>
        <begin position="75"/>
        <end position="113"/>
    </location>
</feature>
<keyword evidence="2" id="KW-0472">Membrane</keyword>
<keyword evidence="2" id="KW-1133">Transmembrane helix</keyword>
<comment type="caution">
    <text evidence="3">The sequence shown here is derived from an EMBL/GenBank/DDBJ whole genome shotgun (WGS) entry which is preliminary data.</text>
</comment>
<accession>A0A358DZ02</accession>
<keyword evidence="2" id="KW-0812">Transmembrane</keyword>
<reference evidence="3 4" key="1">
    <citation type="journal article" date="2018" name="Nat. Biotechnol.">
        <title>A standardized bacterial taxonomy based on genome phylogeny substantially revises the tree of life.</title>
        <authorList>
            <person name="Parks D.H."/>
            <person name="Chuvochina M."/>
            <person name="Waite D.W."/>
            <person name="Rinke C."/>
            <person name="Skarshewski A."/>
            <person name="Chaumeil P.A."/>
            <person name="Hugenholtz P."/>
        </authorList>
    </citation>
    <scope>NUCLEOTIDE SEQUENCE [LARGE SCALE GENOMIC DNA]</scope>
    <source>
        <strain evidence="3">UBA11621</strain>
    </source>
</reference>
<proteinExistence type="predicted"/>
<evidence type="ECO:0000256" key="2">
    <source>
        <dbReference type="SAM" id="Phobius"/>
    </source>
</evidence>